<dbReference type="AlphaFoldDB" id="A0A2V2VI31"/>
<comment type="caution">
    <text evidence="1">The sequence shown here is derived from an EMBL/GenBank/DDBJ whole genome shotgun (WGS) entry which is preliminary data.</text>
</comment>
<proteinExistence type="predicted"/>
<evidence type="ECO:0000313" key="1">
    <source>
        <dbReference type="EMBL" id="PWU96040.1"/>
    </source>
</evidence>
<accession>A0A2V2VI31</accession>
<dbReference type="VEuPathDB" id="TriTrypDB:C3747_261g49"/>
<reference evidence="1 2" key="1">
    <citation type="journal article" date="2018" name="Microb. Genom.">
        <title>Expanding an expanded genome: long-read sequencing of Trypanosoma cruzi.</title>
        <authorList>
            <person name="Berna L."/>
            <person name="Rodriguez M."/>
            <person name="Chiribao M.L."/>
            <person name="Parodi-Talice A."/>
            <person name="Pita S."/>
            <person name="Rijo G."/>
            <person name="Alvarez-Valin F."/>
            <person name="Robello C."/>
        </authorList>
    </citation>
    <scope>NUCLEOTIDE SEQUENCE [LARGE SCALE GENOMIC DNA]</scope>
    <source>
        <strain evidence="1 2">TCC</strain>
    </source>
</reference>
<dbReference type="VEuPathDB" id="TriTrypDB:TcG_10355"/>
<name>A0A2V2VI31_TRYCR</name>
<dbReference type="VEuPathDB" id="TriTrypDB:C4B63_130g13"/>
<dbReference type="VEuPathDB" id="TriTrypDB:TCDM_12509"/>
<gene>
    <name evidence="1" type="ORF">C3747_261g49</name>
</gene>
<dbReference type="VEuPathDB" id="TriTrypDB:TcCL_NonESM07817"/>
<protein>
    <submittedName>
        <fullName evidence="1">Putative retrotransposon hot spot protein (RHS)</fullName>
    </submittedName>
</protein>
<organism evidence="1 2">
    <name type="scientific">Trypanosoma cruzi</name>
    <dbReference type="NCBI Taxonomy" id="5693"/>
    <lineage>
        <taxon>Eukaryota</taxon>
        <taxon>Discoba</taxon>
        <taxon>Euglenozoa</taxon>
        <taxon>Kinetoplastea</taxon>
        <taxon>Metakinetoplastina</taxon>
        <taxon>Trypanosomatida</taxon>
        <taxon>Trypanosomatidae</taxon>
        <taxon>Trypanosoma</taxon>
        <taxon>Schizotrypanum</taxon>
    </lineage>
</organism>
<dbReference type="Proteomes" id="UP000246078">
    <property type="component" value="Unassembled WGS sequence"/>
</dbReference>
<sequence>MQYERQRDGTLLPCTPQIFFVKHASCTLFCCVGITVMHRCCGVYDLCSLHVAASAPNSPPTFACLCQGLCAHVLLPSVCGDGGATRVRDRGERYAWTNPPCAPRCCCWLSPTLCWVGGIHSPSLRWSSCMWCASNTVPSHCVGESLVVASIHDCAYCLSFSHSPRWVVIVWI</sequence>
<dbReference type="EMBL" id="PRFC01000261">
    <property type="protein sequence ID" value="PWU96040.1"/>
    <property type="molecule type" value="Genomic_DNA"/>
</dbReference>
<evidence type="ECO:0000313" key="2">
    <source>
        <dbReference type="Proteomes" id="UP000246078"/>
    </source>
</evidence>